<protein>
    <submittedName>
        <fullName evidence="1">Uncharacterized protein</fullName>
    </submittedName>
</protein>
<dbReference type="Gene3D" id="3.30.420.130">
    <property type="entry name" value="Dinitrogenase iron-molybdenum cofactor biosynthesis domain"/>
    <property type="match status" value="1"/>
</dbReference>
<accession>A0AAI9F2H6</accession>
<dbReference type="SUPFAM" id="SSF53146">
    <property type="entry name" value="Nitrogenase accessory factor-like"/>
    <property type="match status" value="1"/>
</dbReference>
<dbReference type="Proteomes" id="UP000003288">
    <property type="component" value="Unassembled WGS sequence"/>
</dbReference>
<dbReference type="RefSeq" id="WP_007474291.1">
    <property type="nucleotide sequence ID" value="NZ_ABCJ01000003.1"/>
</dbReference>
<proteinExistence type="predicted"/>
<dbReference type="EMBL" id="ABCJ01000003">
    <property type="protein sequence ID" value="EDM23765.1"/>
    <property type="molecule type" value="Genomic_DNA"/>
</dbReference>
<organism evidence="1 2">
    <name type="scientific">Caminibacter mediatlanticus TB-2</name>
    <dbReference type="NCBI Taxonomy" id="391592"/>
    <lineage>
        <taxon>Bacteria</taxon>
        <taxon>Pseudomonadati</taxon>
        <taxon>Campylobacterota</taxon>
        <taxon>Epsilonproteobacteria</taxon>
        <taxon>Nautiliales</taxon>
        <taxon>Nautiliaceae</taxon>
        <taxon>Caminibacter</taxon>
    </lineage>
</organism>
<dbReference type="AlphaFoldDB" id="A0AAI9F2H6"/>
<evidence type="ECO:0000313" key="2">
    <source>
        <dbReference type="Proteomes" id="UP000003288"/>
    </source>
</evidence>
<gene>
    <name evidence="1" type="ORF">CMTB2_00819</name>
</gene>
<dbReference type="InterPro" id="IPR036105">
    <property type="entry name" value="DiNase_FeMo-co_biosyn_sf"/>
</dbReference>
<sequence>MILAFATTNKKTLCDKVGFCKYIMIYDVNTKKTEYIKNPIYEKDIKHGYKDCREHALGTGEILPRF</sequence>
<reference evidence="1 2" key="1">
    <citation type="journal article" date="2011" name="Stand. Genomic Sci.">
        <title>Draft genome sequence of Caminibacter mediatlanticus strain TB-2, an epsilonproteobacterium isolated from a deep-sea hydrothermal vent.</title>
        <authorList>
            <person name="Giovannelli D."/>
            <person name="Ferriera S."/>
            <person name="Johnson J."/>
            <person name="Kravitz S."/>
            <person name="Perez-Rodriguez I."/>
            <person name="Ricci J."/>
            <person name="O'Brien C."/>
            <person name="Voordeckers J.W."/>
            <person name="Bini E."/>
            <person name="Vetriani C."/>
        </authorList>
    </citation>
    <scope>NUCLEOTIDE SEQUENCE [LARGE SCALE GENOMIC DNA]</scope>
    <source>
        <strain evidence="1 2">TB-2</strain>
    </source>
</reference>
<evidence type="ECO:0000313" key="1">
    <source>
        <dbReference type="EMBL" id="EDM23765.1"/>
    </source>
</evidence>
<comment type="caution">
    <text evidence="1">The sequence shown here is derived from an EMBL/GenBank/DDBJ whole genome shotgun (WGS) entry which is preliminary data.</text>
</comment>
<name>A0AAI9F2H6_9BACT</name>